<sequence length="394" mass="45851">MKKDFKIINKMRKKYLFIVYCLLFLSFPLQACGEKNERAGTSESFVDQQVRSFVRSVWMWGSVLSNEPIQSVIDKLYACHINQVFLLVKGTSGTKTSEDKLKEFVRKAHKAKIEVHFWYIVNSDKLYIDANPNACIYHCPKPPENSRSYPVNDERVNLLYPGYKEYVLENIRYYLKNFECDGVHLDYIRYSHFVYSFDTHSLKKAATAGCDTIRLLNLFNTEANYTKYATNNGFLDLYKSKDENVVKWIEMRKNVLSDYMQSIKNIIAQLRPGILLSAAFMPEGVTDVDYSDVFYAQNYASHSNFLGMISPMSYFKSYEEPTNWLQKISQEAQKKVNDSCKIYTAIQTFGGVTPQQVDEQIQYYYKGGADGMVIFRYGTTTEDSWDVIQEWDEK</sequence>
<evidence type="ECO:0000256" key="1">
    <source>
        <dbReference type="ARBA" id="ARBA00022729"/>
    </source>
</evidence>
<dbReference type="EMBL" id="VSSQ01000321">
    <property type="protein sequence ID" value="MPL91127.1"/>
    <property type="molecule type" value="Genomic_DNA"/>
</dbReference>
<organism evidence="3">
    <name type="scientific">bioreactor metagenome</name>
    <dbReference type="NCBI Taxonomy" id="1076179"/>
    <lineage>
        <taxon>unclassified sequences</taxon>
        <taxon>metagenomes</taxon>
        <taxon>ecological metagenomes</taxon>
    </lineage>
</organism>
<dbReference type="InterPro" id="IPR017853">
    <property type="entry name" value="GH"/>
</dbReference>
<dbReference type="Pfam" id="PF02638">
    <property type="entry name" value="GHL10"/>
    <property type="match status" value="1"/>
</dbReference>
<protein>
    <recommendedName>
        <fullName evidence="2">Glycosyl hydrolase-like 10 domain-containing protein</fullName>
    </recommendedName>
</protein>
<dbReference type="PANTHER" id="PTHR43405">
    <property type="entry name" value="GLYCOSYL HYDROLASE DIGH"/>
    <property type="match status" value="1"/>
</dbReference>
<evidence type="ECO:0000313" key="3">
    <source>
        <dbReference type="EMBL" id="MPL91127.1"/>
    </source>
</evidence>
<dbReference type="InterPro" id="IPR052177">
    <property type="entry name" value="Divisome_Glycosyl_Hydrolase"/>
</dbReference>
<comment type="caution">
    <text evidence="3">The sequence shown here is derived from an EMBL/GenBank/DDBJ whole genome shotgun (WGS) entry which is preliminary data.</text>
</comment>
<feature type="domain" description="Glycosyl hydrolase-like 10" evidence="2">
    <location>
        <begin position="74"/>
        <end position="349"/>
    </location>
</feature>
<proteinExistence type="predicted"/>
<dbReference type="InterPro" id="IPR003790">
    <property type="entry name" value="GHL10"/>
</dbReference>
<dbReference type="AlphaFoldDB" id="A0A644VIR3"/>
<dbReference type="SUPFAM" id="SSF51445">
    <property type="entry name" value="(Trans)glycosidases"/>
    <property type="match status" value="1"/>
</dbReference>
<gene>
    <name evidence="3" type="ORF">SDC9_37190</name>
</gene>
<dbReference type="Gene3D" id="3.20.20.80">
    <property type="entry name" value="Glycosidases"/>
    <property type="match status" value="1"/>
</dbReference>
<reference evidence="3" key="1">
    <citation type="submission" date="2019-08" db="EMBL/GenBank/DDBJ databases">
        <authorList>
            <person name="Kucharzyk K."/>
            <person name="Murdoch R.W."/>
            <person name="Higgins S."/>
            <person name="Loffler F."/>
        </authorList>
    </citation>
    <scope>NUCLEOTIDE SEQUENCE</scope>
</reference>
<accession>A0A644VIR3</accession>
<name>A0A644VIR3_9ZZZZ</name>
<evidence type="ECO:0000259" key="2">
    <source>
        <dbReference type="Pfam" id="PF02638"/>
    </source>
</evidence>
<dbReference type="PANTHER" id="PTHR43405:SF1">
    <property type="entry name" value="GLYCOSYL HYDROLASE DIGH"/>
    <property type="match status" value="1"/>
</dbReference>
<keyword evidence="1" id="KW-0732">Signal</keyword>